<evidence type="ECO:0000313" key="4">
    <source>
        <dbReference type="Proteomes" id="UP000198507"/>
    </source>
</evidence>
<name>A0A1I0ILB6_9ACTN</name>
<keyword evidence="1" id="KW-0328">Glycosyltransferase</keyword>
<dbReference type="PANTHER" id="PTHR34136">
    <property type="match status" value="1"/>
</dbReference>
<dbReference type="InterPro" id="IPR004629">
    <property type="entry name" value="WecG_TagA_CpsF"/>
</dbReference>
<protein>
    <submittedName>
        <fullName evidence="3">N-acetylglucosaminyldiphosphoundecaprenol N-acetyl-beta-D-mannosaminyltransferase</fullName>
    </submittedName>
</protein>
<proteinExistence type="predicted"/>
<dbReference type="PANTHER" id="PTHR34136:SF1">
    <property type="entry name" value="UDP-N-ACETYL-D-MANNOSAMINURONIC ACID TRANSFERASE"/>
    <property type="match status" value="1"/>
</dbReference>
<dbReference type="Proteomes" id="UP000198507">
    <property type="component" value="Unassembled WGS sequence"/>
</dbReference>
<dbReference type="CDD" id="cd06533">
    <property type="entry name" value="Glyco_transf_WecG_TagA"/>
    <property type="match status" value="1"/>
</dbReference>
<dbReference type="Pfam" id="PF03808">
    <property type="entry name" value="Glyco_tran_WecG"/>
    <property type="match status" value="1"/>
</dbReference>
<dbReference type="NCBIfam" id="TIGR00696">
    <property type="entry name" value="wecG_tagA_cpsF"/>
    <property type="match status" value="1"/>
</dbReference>
<dbReference type="RefSeq" id="WP_175486625.1">
    <property type="nucleotide sequence ID" value="NZ_FOIE01000012.1"/>
</dbReference>
<evidence type="ECO:0000256" key="1">
    <source>
        <dbReference type="ARBA" id="ARBA00022676"/>
    </source>
</evidence>
<dbReference type="SUPFAM" id="SSF53822">
    <property type="entry name" value="Periplasmic binding protein-like I"/>
    <property type="match status" value="1"/>
</dbReference>
<organism evidence="3 4">
    <name type="scientific">Geodermatophilus poikilotrophus</name>
    <dbReference type="NCBI Taxonomy" id="1333667"/>
    <lineage>
        <taxon>Bacteria</taxon>
        <taxon>Bacillati</taxon>
        <taxon>Actinomycetota</taxon>
        <taxon>Actinomycetes</taxon>
        <taxon>Geodermatophilales</taxon>
        <taxon>Geodermatophilaceae</taxon>
        <taxon>Geodermatophilus</taxon>
    </lineage>
</organism>
<reference evidence="4" key="1">
    <citation type="submission" date="2016-10" db="EMBL/GenBank/DDBJ databases">
        <authorList>
            <person name="Varghese N."/>
            <person name="Submissions S."/>
        </authorList>
    </citation>
    <scope>NUCLEOTIDE SEQUENCE [LARGE SCALE GENOMIC DNA]</scope>
    <source>
        <strain evidence="4">DSM 44209</strain>
    </source>
</reference>
<dbReference type="InterPro" id="IPR028082">
    <property type="entry name" value="Peripla_BP_I"/>
</dbReference>
<evidence type="ECO:0000313" key="3">
    <source>
        <dbReference type="EMBL" id="SET97611.1"/>
    </source>
</evidence>
<sequence>MLTSTPSTRVAGFWRSCAQDGRLVTSLADVFAAPWQTQPVRVQTVNLQHVHLIATSQRAAEAATAADLVSADGWPLAYLARRAGRNCARVTGREIVDALLRDGALAGRRVALLGTRADVAAAFADRLAGNDVTLAWSQHGDARTWDVAAVAREVAAADCDVVLIALGAPLGEPLGQALAALLPRGLVVGVGGAVEMVTGDMPAAPGWIGRVGLEWAYRLACQPRRLGRRYLVESPRALLLLALAARAGA</sequence>
<keyword evidence="4" id="KW-1185">Reference proteome</keyword>
<keyword evidence="2 3" id="KW-0808">Transferase</keyword>
<evidence type="ECO:0000256" key="2">
    <source>
        <dbReference type="ARBA" id="ARBA00022679"/>
    </source>
</evidence>
<dbReference type="AlphaFoldDB" id="A0A1I0ILB6"/>
<dbReference type="EMBL" id="FOIE01000012">
    <property type="protein sequence ID" value="SET97611.1"/>
    <property type="molecule type" value="Genomic_DNA"/>
</dbReference>
<gene>
    <name evidence="3" type="ORF">SAMN04488546_4512</name>
</gene>
<dbReference type="GO" id="GO:0016758">
    <property type="term" value="F:hexosyltransferase activity"/>
    <property type="evidence" value="ECO:0007669"/>
    <property type="project" value="TreeGrafter"/>
</dbReference>
<accession>A0A1I0ILB6</accession>